<keyword evidence="5 12" id="KW-0479">Metal-binding</keyword>
<dbReference type="InterPro" id="IPR017927">
    <property type="entry name" value="FAD-bd_FR_type"/>
</dbReference>
<dbReference type="GO" id="GO:0046872">
    <property type="term" value="F:metal ion binding"/>
    <property type="evidence" value="ECO:0007669"/>
    <property type="project" value="UniProtKB-KW"/>
</dbReference>
<evidence type="ECO:0000256" key="10">
    <source>
        <dbReference type="ARBA" id="ARBA00034078"/>
    </source>
</evidence>
<dbReference type="InterPro" id="IPR039261">
    <property type="entry name" value="FNR_nucleotide-bd"/>
</dbReference>
<dbReference type="PROSITE" id="PS51384">
    <property type="entry name" value="FAD_FR"/>
    <property type="match status" value="1"/>
</dbReference>
<dbReference type="Gene3D" id="2.40.30.10">
    <property type="entry name" value="Translation factors"/>
    <property type="match status" value="1"/>
</dbReference>
<dbReference type="OrthoDB" id="9796486at2"/>
<keyword evidence="15" id="KW-1185">Reference proteome</keyword>
<dbReference type="PANTHER" id="PTHR43513">
    <property type="entry name" value="DIHYDROOROTATE DEHYDROGENASE B (NAD(+)), ELECTRON TRANSFER SUBUNIT"/>
    <property type="match status" value="1"/>
</dbReference>
<evidence type="ECO:0000256" key="9">
    <source>
        <dbReference type="ARBA" id="ARBA00023014"/>
    </source>
</evidence>
<dbReference type="InterPro" id="IPR013112">
    <property type="entry name" value="FAD-bd_8"/>
</dbReference>
<evidence type="ECO:0000256" key="7">
    <source>
        <dbReference type="ARBA" id="ARBA00022982"/>
    </source>
</evidence>
<feature type="binding site" evidence="12">
    <location>
        <position position="235"/>
    </location>
    <ligand>
        <name>[2Fe-2S] cluster</name>
        <dbReference type="ChEBI" id="CHEBI:190135"/>
    </ligand>
</feature>
<keyword evidence="4 12" id="KW-0001">2Fe-2S</keyword>
<feature type="binding site" evidence="11">
    <location>
        <begin position="60"/>
        <end position="63"/>
    </location>
    <ligand>
        <name>FAD</name>
        <dbReference type="ChEBI" id="CHEBI:57692"/>
    </ligand>
</feature>
<feature type="binding site" evidence="12">
    <location>
        <position position="232"/>
    </location>
    <ligand>
        <name>[2Fe-2S] cluster</name>
        <dbReference type="ChEBI" id="CHEBI:190135"/>
    </ligand>
</feature>
<dbReference type="SUPFAM" id="SSF63380">
    <property type="entry name" value="Riboflavin synthase domain-like"/>
    <property type="match status" value="1"/>
</dbReference>
<comment type="cofactor">
    <cofactor evidence="10">
        <name>[2Fe-2S] cluster</name>
        <dbReference type="ChEBI" id="CHEBI:190135"/>
    </cofactor>
</comment>
<feature type="binding site" evidence="12">
    <location>
        <position position="248"/>
    </location>
    <ligand>
        <name>[2Fe-2S] cluster</name>
        <dbReference type="ChEBI" id="CHEBI:190135"/>
    </ligand>
</feature>
<dbReference type="Gene3D" id="2.10.240.10">
    <property type="entry name" value="Dihydroorotate dehydrogenase, electron transfer subunit"/>
    <property type="match status" value="1"/>
</dbReference>
<dbReference type="PANTHER" id="PTHR43513:SF3">
    <property type="entry name" value="DIHYDROOROTATE DEHYDROGENASE B (NAD(+)), ELECTRON TRANSFER SUBUNIT-RELATED"/>
    <property type="match status" value="1"/>
</dbReference>
<gene>
    <name evidence="14" type="primary">pyrK_1</name>
    <name evidence="14" type="ORF">BerOc1_00458</name>
</gene>
<keyword evidence="3 11" id="KW-0285">Flavoprotein</keyword>
<dbReference type="EMBL" id="LKAQ01000001">
    <property type="protein sequence ID" value="OIQ51989.1"/>
    <property type="molecule type" value="Genomic_DNA"/>
</dbReference>
<evidence type="ECO:0000256" key="11">
    <source>
        <dbReference type="PIRSR" id="PIRSR006816-1"/>
    </source>
</evidence>
<dbReference type="GO" id="GO:0050660">
    <property type="term" value="F:flavin adenine dinucleotide binding"/>
    <property type="evidence" value="ECO:0007669"/>
    <property type="project" value="InterPro"/>
</dbReference>
<dbReference type="GO" id="GO:0051537">
    <property type="term" value="F:2 iron, 2 sulfur cluster binding"/>
    <property type="evidence" value="ECO:0007669"/>
    <property type="project" value="UniProtKB-KW"/>
</dbReference>
<dbReference type="InterPro" id="IPR037117">
    <property type="entry name" value="Dihydroorotate_DH_ele_sf"/>
</dbReference>
<proteinExistence type="inferred from homology"/>
<comment type="caution">
    <text evidence="14">The sequence shown here is derived from an EMBL/GenBank/DDBJ whole genome shotgun (WGS) entry which is preliminary data.</text>
</comment>
<feature type="domain" description="FAD-binding FR-type" evidence="13">
    <location>
        <begin position="4"/>
        <end position="107"/>
    </location>
</feature>
<dbReference type="AlphaFoldDB" id="A0A1J5MZL2"/>
<dbReference type="GO" id="GO:0016491">
    <property type="term" value="F:oxidoreductase activity"/>
    <property type="evidence" value="ECO:0007669"/>
    <property type="project" value="InterPro"/>
</dbReference>
<dbReference type="InterPro" id="IPR012165">
    <property type="entry name" value="Cyt_c3_hydrogenase_gsu"/>
</dbReference>
<dbReference type="Proteomes" id="UP000181901">
    <property type="component" value="Unassembled WGS sequence"/>
</dbReference>
<name>A0A1J5MZL2_9BACT</name>
<feature type="binding site" evidence="11">
    <location>
        <begin position="82"/>
        <end position="83"/>
    </location>
    <ligand>
        <name>FAD</name>
        <dbReference type="ChEBI" id="CHEBI:57692"/>
    </ligand>
</feature>
<evidence type="ECO:0000256" key="2">
    <source>
        <dbReference type="ARBA" id="ARBA00022448"/>
    </source>
</evidence>
<evidence type="ECO:0000313" key="14">
    <source>
        <dbReference type="EMBL" id="OIQ51989.1"/>
    </source>
</evidence>
<evidence type="ECO:0000256" key="3">
    <source>
        <dbReference type="ARBA" id="ARBA00022630"/>
    </source>
</evidence>
<dbReference type="SUPFAM" id="SSF52343">
    <property type="entry name" value="Ferredoxin reductase-like, C-terminal NADP-linked domain"/>
    <property type="match status" value="1"/>
</dbReference>
<keyword evidence="9 12" id="KW-0411">Iron-sulfur</keyword>
<dbReference type="InterPro" id="IPR017938">
    <property type="entry name" value="Riboflavin_synthase-like_b-brl"/>
</dbReference>
<comment type="cofactor">
    <cofactor evidence="12">
        <name>[2Fe-2S] cluster</name>
        <dbReference type="ChEBI" id="CHEBI:190135"/>
    </cofactor>
    <text evidence="12">Binds 1 [2Fe-2S] cluster per subunit.</text>
</comment>
<evidence type="ECO:0000256" key="1">
    <source>
        <dbReference type="ARBA" id="ARBA00006422"/>
    </source>
</evidence>
<evidence type="ECO:0000256" key="4">
    <source>
        <dbReference type="ARBA" id="ARBA00022714"/>
    </source>
</evidence>
<dbReference type="InterPro" id="IPR019480">
    <property type="entry name" value="Dihydroorotate_DH_Fe-S-bd"/>
</dbReference>
<comment type="similarity">
    <text evidence="1">Belongs to the PyrK family.</text>
</comment>
<protein>
    <submittedName>
        <fullName evidence="14">Dihydroorotate dehydrogenase B (NAD(+)), electron transfer subunit</fullName>
    </submittedName>
</protein>
<dbReference type="Pfam" id="PF10418">
    <property type="entry name" value="DHODB_Fe-S_bind"/>
    <property type="match status" value="1"/>
</dbReference>
<feature type="binding site" evidence="12">
    <location>
        <position position="227"/>
    </location>
    <ligand>
        <name>[2Fe-2S] cluster</name>
        <dbReference type="ChEBI" id="CHEBI:190135"/>
    </ligand>
</feature>
<keyword evidence="7" id="KW-0249">Electron transport</keyword>
<dbReference type="Gene3D" id="3.40.50.80">
    <property type="entry name" value="Nucleotide-binding domain of ferredoxin-NADP reductase (FNR) module"/>
    <property type="match status" value="1"/>
</dbReference>
<comment type="cofactor">
    <cofactor evidence="11">
        <name>FAD</name>
        <dbReference type="ChEBI" id="CHEBI:57692"/>
    </cofactor>
    <text evidence="11">Binds 1 FAD per subunit.</text>
</comment>
<dbReference type="Pfam" id="PF08022">
    <property type="entry name" value="FAD_binding_8"/>
    <property type="match status" value="1"/>
</dbReference>
<dbReference type="RefSeq" id="WP_071544093.1">
    <property type="nucleotide sequence ID" value="NZ_LKAQ01000001.1"/>
</dbReference>
<dbReference type="PIRSF" id="PIRSF006816">
    <property type="entry name" value="Cyc3_hyd_g"/>
    <property type="match status" value="1"/>
</dbReference>
<reference evidence="14 15" key="1">
    <citation type="submission" date="2015-09" db="EMBL/GenBank/DDBJ databases">
        <title>Genome of Desulfovibrio dechloracetivorans BerOc1, a mercury methylating strain isolated from highly hydrocarbons and metals contaminated coastal sediments.</title>
        <authorList>
            <person name="Goni Urriza M."/>
            <person name="Gassie C."/>
            <person name="Bouchez O."/>
            <person name="Klopp C."/>
            <person name="Ranchou-Peyruse A."/>
            <person name="Remy G."/>
        </authorList>
    </citation>
    <scope>NUCLEOTIDE SEQUENCE [LARGE SCALE GENOMIC DNA]</scope>
    <source>
        <strain evidence="14 15">BerOc1</strain>
    </source>
</reference>
<accession>A0A1J5MZL2</accession>
<evidence type="ECO:0000313" key="15">
    <source>
        <dbReference type="Proteomes" id="UP000181901"/>
    </source>
</evidence>
<evidence type="ECO:0000259" key="13">
    <source>
        <dbReference type="PROSITE" id="PS51384"/>
    </source>
</evidence>
<evidence type="ECO:0000256" key="8">
    <source>
        <dbReference type="ARBA" id="ARBA00023004"/>
    </source>
</evidence>
<dbReference type="InterPro" id="IPR050353">
    <property type="entry name" value="PyrK_electron_transfer"/>
</dbReference>
<keyword evidence="8 12" id="KW-0408">Iron</keyword>
<evidence type="ECO:0000256" key="6">
    <source>
        <dbReference type="ARBA" id="ARBA00022827"/>
    </source>
</evidence>
<keyword evidence="2" id="KW-0813">Transport</keyword>
<evidence type="ECO:0000256" key="5">
    <source>
        <dbReference type="ARBA" id="ARBA00022723"/>
    </source>
</evidence>
<sequence>MSLRNCRSVKVLKVSPVGQSKTAGEFFELTLERPDWDGWKPGQFVMIRPSSWELDMLWGRPFSLSSGDDDSVTLFIQAVGRGTRRIAELSPGDAVTMWGPLGNSFAVEPDVPTLLLAGGIGIAPFRGYVEQHPRPENLSLFLAHRLPLDCYPYDLLSRTVDCRCMIEAEPSDLDCIIDTLRGLIEDNAKRGGLTLCCGPTPFMRTVQRFAREYGARAQVSLENRMACGVGACLGCVTRDGEGHHVQVCTRGPVFWADKVEL</sequence>
<dbReference type="GO" id="GO:0006221">
    <property type="term" value="P:pyrimidine nucleotide biosynthetic process"/>
    <property type="evidence" value="ECO:0007669"/>
    <property type="project" value="InterPro"/>
</dbReference>
<organism evidence="14 15">
    <name type="scientific">Pseudodesulfovibrio hydrargyri</name>
    <dbReference type="NCBI Taxonomy" id="2125990"/>
    <lineage>
        <taxon>Bacteria</taxon>
        <taxon>Pseudomonadati</taxon>
        <taxon>Thermodesulfobacteriota</taxon>
        <taxon>Desulfovibrionia</taxon>
        <taxon>Desulfovibrionales</taxon>
        <taxon>Desulfovibrionaceae</taxon>
    </lineage>
</organism>
<keyword evidence="6 11" id="KW-0274">FAD</keyword>
<evidence type="ECO:0000256" key="12">
    <source>
        <dbReference type="PIRSR" id="PIRSR006816-2"/>
    </source>
</evidence>